<evidence type="ECO:0000313" key="2">
    <source>
        <dbReference type="EMBL" id="ALI36746.1"/>
    </source>
</evidence>
<feature type="compositionally biased region" description="Low complexity" evidence="1">
    <location>
        <begin position="46"/>
        <end position="60"/>
    </location>
</feature>
<keyword evidence="3" id="KW-1185">Reference proteome</keyword>
<accession>A0A654M274</accession>
<dbReference type="RefSeq" id="WP_196815961.1">
    <property type="nucleotide sequence ID" value="NZ_CP012850.1"/>
</dbReference>
<reference evidence="3" key="1">
    <citation type="submission" date="2015-10" db="EMBL/GenBank/DDBJ databases">
        <title>Niche specialization of a soil ammonia-oxidizing archaeon, Candidatus Nitrosocosmicus oleophilus.</title>
        <authorList>
            <person name="Jung M.-Y."/>
            <person name="Rhee S.-K."/>
        </authorList>
    </citation>
    <scope>NUCLEOTIDE SEQUENCE [LARGE SCALE GENOMIC DNA]</scope>
    <source>
        <strain evidence="3">MY3</strain>
    </source>
</reference>
<dbReference type="AlphaFoldDB" id="A0A654M274"/>
<name>A0A654M274_9ARCH</name>
<dbReference type="EMBL" id="CP012850">
    <property type="protein sequence ID" value="ALI36746.1"/>
    <property type="molecule type" value="Genomic_DNA"/>
</dbReference>
<sequence length="90" mass="9465">MCLILNKIHLNTKTVLACSAVIIAFALIVAPLAMSEDAFAKNKAKQSITQHQSSHQSSQSIGGGGNILSGNNINLQNQQNFGSNVLGQSD</sequence>
<dbReference type="KEGG" id="taa:NMY3_02555"/>
<proteinExistence type="predicted"/>
<dbReference type="GeneID" id="60422494"/>
<protein>
    <submittedName>
        <fullName evidence="2">Uncharacterized protein</fullName>
    </submittedName>
</protein>
<feature type="region of interest" description="Disordered" evidence="1">
    <location>
        <begin position="44"/>
        <end position="90"/>
    </location>
</feature>
<dbReference type="Proteomes" id="UP000058925">
    <property type="component" value="Chromosome"/>
</dbReference>
<evidence type="ECO:0000256" key="1">
    <source>
        <dbReference type="SAM" id="MobiDB-lite"/>
    </source>
</evidence>
<evidence type="ECO:0000313" key="3">
    <source>
        <dbReference type="Proteomes" id="UP000058925"/>
    </source>
</evidence>
<feature type="compositionally biased region" description="Polar residues" evidence="1">
    <location>
        <begin position="81"/>
        <end position="90"/>
    </location>
</feature>
<feature type="compositionally biased region" description="Low complexity" evidence="1">
    <location>
        <begin position="68"/>
        <end position="80"/>
    </location>
</feature>
<gene>
    <name evidence="2" type="ORF">NMY3_02555</name>
</gene>
<organism evidence="2 3">
    <name type="scientific">Candidatus Nitrosocosmicus oleophilus</name>
    <dbReference type="NCBI Taxonomy" id="1353260"/>
    <lineage>
        <taxon>Archaea</taxon>
        <taxon>Nitrososphaerota</taxon>
        <taxon>Nitrososphaeria</taxon>
        <taxon>Nitrososphaerales</taxon>
        <taxon>Nitrososphaeraceae</taxon>
        <taxon>Candidatus Nitrosocosmicus</taxon>
    </lineage>
</organism>